<dbReference type="GO" id="GO:0004497">
    <property type="term" value="F:monooxygenase activity"/>
    <property type="evidence" value="ECO:0007669"/>
    <property type="project" value="UniProtKB-KW"/>
</dbReference>
<feature type="non-terminal residue" evidence="8">
    <location>
        <position position="1"/>
    </location>
</feature>
<dbReference type="SUPFAM" id="SSF48264">
    <property type="entry name" value="Cytochrome P450"/>
    <property type="match status" value="1"/>
</dbReference>
<accession>A0A0L7KUA9</accession>
<dbReference type="GO" id="GO:0005506">
    <property type="term" value="F:iron ion binding"/>
    <property type="evidence" value="ECO:0007669"/>
    <property type="project" value="InterPro"/>
</dbReference>
<keyword evidence="9" id="KW-1185">Reference proteome</keyword>
<comment type="caution">
    <text evidence="8">The sequence shown here is derived from an EMBL/GenBank/DDBJ whole genome shotgun (WGS) entry which is preliminary data.</text>
</comment>
<dbReference type="Pfam" id="PF00067">
    <property type="entry name" value="p450"/>
    <property type="match status" value="2"/>
</dbReference>
<evidence type="ECO:0000256" key="2">
    <source>
        <dbReference type="ARBA" id="ARBA00010617"/>
    </source>
</evidence>
<dbReference type="GO" id="GO:0016705">
    <property type="term" value="F:oxidoreductase activity, acting on paired donors, with incorporation or reduction of molecular oxygen"/>
    <property type="evidence" value="ECO:0007669"/>
    <property type="project" value="InterPro"/>
</dbReference>
<feature type="non-terminal residue" evidence="8">
    <location>
        <position position="303"/>
    </location>
</feature>
<dbReference type="AlphaFoldDB" id="A0A0L7KUA9"/>
<keyword evidence="3" id="KW-0349">Heme</keyword>
<dbReference type="GO" id="GO:0020037">
    <property type="term" value="F:heme binding"/>
    <property type="evidence" value="ECO:0007669"/>
    <property type="project" value="InterPro"/>
</dbReference>
<protein>
    <submittedName>
        <fullName evidence="8">Cytochrome P450 CYP4L4</fullName>
    </submittedName>
</protein>
<keyword evidence="5" id="KW-0560">Oxidoreductase</keyword>
<evidence type="ECO:0000256" key="1">
    <source>
        <dbReference type="ARBA" id="ARBA00001971"/>
    </source>
</evidence>
<proteinExistence type="inferred from homology"/>
<comment type="cofactor">
    <cofactor evidence="1">
        <name>heme</name>
        <dbReference type="ChEBI" id="CHEBI:30413"/>
    </cofactor>
</comment>
<dbReference type="Gene3D" id="1.10.630.10">
    <property type="entry name" value="Cytochrome P450"/>
    <property type="match status" value="2"/>
</dbReference>
<dbReference type="InterPro" id="IPR002401">
    <property type="entry name" value="Cyt_P450_E_grp-I"/>
</dbReference>
<keyword evidence="6" id="KW-0408">Iron</keyword>
<dbReference type="EMBL" id="JTDY01005587">
    <property type="protein sequence ID" value="KOB66857.1"/>
    <property type="molecule type" value="Genomic_DNA"/>
</dbReference>
<keyword evidence="4" id="KW-0479">Metal-binding</keyword>
<evidence type="ECO:0000313" key="8">
    <source>
        <dbReference type="EMBL" id="KOB66857.1"/>
    </source>
</evidence>
<reference evidence="8 9" key="1">
    <citation type="journal article" date="2015" name="Genome Biol. Evol.">
        <title>The genome of winter moth (Operophtera brumata) provides a genomic perspective on sexual dimorphism and phenology.</title>
        <authorList>
            <person name="Derks M.F."/>
            <person name="Smit S."/>
            <person name="Salis L."/>
            <person name="Schijlen E."/>
            <person name="Bossers A."/>
            <person name="Mateman C."/>
            <person name="Pijl A.S."/>
            <person name="de Ridder D."/>
            <person name="Groenen M.A."/>
            <person name="Visser M.E."/>
            <person name="Megens H.J."/>
        </authorList>
    </citation>
    <scope>NUCLEOTIDE SEQUENCE [LARGE SCALE GENOMIC DNA]</scope>
    <source>
        <strain evidence="8">WM2013NL</strain>
        <tissue evidence="8">Head and thorax</tissue>
    </source>
</reference>
<evidence type="ECO:0000313" key="9">
    <source>
        <dbReference type="Proteomes" id="UP000037510"/>
    </source>
</evidence>
<dbReference type="PANTHER" id="PTHR24291">
    <property type="entry name" value="CYTOCHROME P450 FAMILY 4"/>
    <property type="match status" value="1"/>
</dbReference>
<evidence type="ECO:0000256" key="3">
    <source>
        <dbReference type="ARBA" id="ARBA00022617"/>
    </source>
</evidence>
<name>A0A0L7KUA9_OPEBR</name>
<organism evidence="8 9">
    <name type="scientific">Operophtera brumata</name>
    <name type="common">Winter moth</name>
    <name type="synonym">Phalaena brumata</name>
    <dbReference type="NCBI Taxonomy" id="104452"/>
    <lineage>
        <taxon>Eukaryota</taxon>
        <taxon>Metazoa</taxon>
        <taxon>Ecdysozoa</taxon>
        <taxon>Arthropoda</taxon>
        <taxon>Hexapoda</taxon>
        <taxon>Insecta</taxon>
        <taxon>Pterygota</taxon>
        <taxon>Neoptera</taxon>
        <taxon>Endopterygota</taxon>
        <taxon>Lepidoptera</taxon>
        <taxon>Glossata</taxon>
        <taxon>Ditrysia</taxon>
        <taxon>Geometroidea</taxon>
        <taxon>Geometridae</taxon>
        <taxon>Larentiinae</taxon>
        <taxon>Operophtera</taxon>
    </lineage>
</organism>
<dbReference type="InterPro" id="IPR050196">
    <property type="entry name" value="Cytochrome_P450_Monoox"/>
</dbReference>
<dbReference type="Proteomes" id="UP000037510">
    <property type="component" value="Unassembled WGS sequence"/>
</dbReference>
<dbReference type="PANTHER" id="PTHR24291:SF187">
    <property type="entry name" value="CYTOCHROME P450 4AE1-RELATED"/>
    <property type="match status" value="1"/>
</dbReference>
<evidence type="ECO:0000256" key="4">
    <source>
        <dbReference type="ARBA" id="ARBA00022723"/>
    </source>
</evidence>
<gene>
    <name evidence="8" type="ORF">OBRU01_20561</name>
</gene>
<sequence>FLNLLHKLSQKYGDIYLVHLFSTPYVVLSHPKYIEPIVSSSEIITKGRSYEVLKIWLGQGLLTATGQRWRTHRKFLTPAFHFNILQNFFPIFCKNGRILNEKLDALADGKPINLFPIIALAALDNVTEAIMGVSVNAQKKSDSEYVKSIEILSKILALRMQVPIIGDDVIFNLLPHKKTQDKALHFLQAQTNNVIEARKQDLKKMNMNSLGGSNDIVTFQGHDTTTSGIVYSLFCISKYPDIQDKIYEEQKIIFVDDIQRDPTYANPAVFEDPLEFRPERFESGEIKNPFSYLVFSAGPRNCI</sequence>
<dbReference type="InterPro" id="IPR036396">
    <property type="entry name" value="Cyt_P450_sf"/>
</dbReference>
<comment type="similarity">
    <text evidence="2">Belongs to the cytochrome P450 family.</text>
</comment>
<evidence type="ECO:0000256" key="7">
    <source>
        <dbReference type="ARBA" id="ARBA00023033"/>
    </source>
</evidence>
<evidence type="ECO:0000256" key="5">
    <source>
        <dbReference type="ARBA" id="ARBA00023002"/>
    </source>
</evidence>
<keyword evidence="7" id="KW-0503">Monooxygenase</keyword>
<dbReference type="PRINTS" id="PR00463">
    <property type="entry name" value="EP450I"/>
</dbReference>
<dbReference type="InterPro" id="IPR001128">
    <property type="entry name" value="Cyt_P450"/>
</dbReference>
<dbReference type="STRING" id="104452.A0A0L7KUA9"/>
<evidence type="ECO:0000256" key="6">
    <source>
        <dbReference type="ARBA" id="ARBA00023004"/>
    </source>
</evidence>